<evidence type="ECO:0000256" key="1">
    <source>
        <dbReference type="PROSITE-ProRule" id="PRU01076"/>
    </source>
</evidence>
<evidence type="ECO:0000313" key="3">
    <source>
        <dbReference type="EMBL" id="GAA0330683.1"/>
    </source>
</evidence>
<keyword evidence="4" id="KW-1185">Reference proteome</keyword>
<dbReference type="RefSeq" id="WP_343798924.1">
    <property type="nucleotide sequence ID" value="NZ_BAAADJ010000021.1"/>
</dbReference>
<organism evidence="3 4">
    <name type="scientific">Bacillus carboniphilus</name>
    <dbReference type="NCBI Taxonomy" id="86663"/>
    <lineage>
        <taxon>Bacteria</taxon>
        <taxon>Bacillati</taxon>
        <taxon>Bacillota</taxon>
        <taxon>Bacilli</taxon>
        <taxon>Bacillales</taxon>
        <taxon>Bacillaceae</taxon>
        <taxon>Bacillus</taxon>
    </lineage>
</organism>
<feature type="domain" description="SpoVT-AbrB" evidence="2">
    <location>
        <begin position="2"/>
        <end position="46"/>
    </location>
</feature>
<comment type="caution">
    <text evidence="3">The sequence shown here is derived from an EMBL/GenBank/DDBJ whole genome shotgun (WGS) entry which is preliminary data.</text>
</comment>
<sequence>MTIIKKIDKNGQITIPKDMLRELNFKDGLFVSVYRRQHLIIIEQKVNDAVSQCVLRNGRVSVPVELRYLLKIDNFTRLEVNVCLSTQKVFIKPLLQ</sequence>
<protein>
    <recommendedName>
        <fullName evidence="2">SpoVT-AbrB domain-containing protein</fullName>
    </recommendedName>
</protein>
<dbReference type="Gene3D" id="2.10.260.10">
    <property type="match status" value="1"/>
</dbReference>
<reference evidence="3 4" key="1">
    <citation type="journal article" date="2019" name="Int. J. Syst. Evol. Microbiol.">
        <title>The Global Catalogue of Microorganisms (GCM) 10K type strain sequencing project: providing services to taxonomists for standard genome sequencing and annotation.</title>
        <authorList>
            <consortium name="The Broad Institute Genomics Platform"/>
            <consortium name="The Broad Institute Genome Sequencing Center for Infectious Disease"/>
            <person name="Wu L."/>
            <person name="Ma J."/>
        </authorList>
    </citation>
    <scope>NUCLEOTIDE SEQUENCE [LARGE SCALE GENOMIC DNA]</scope>
    <source>
        <strain evidence="3 4">JCM 9731</strain>
    </source>
</reference>
<dbReference type="PROSITE" id="PS51740">
    <property type="entry name" value="SPOVT_ABRB"/>
    <property type="match status" value="1"/>
</dbReference>
<keyword evidence="1" id="KW-0238">DNA-binding</keyword>
<evidence type="ECO:0000313" key="4">
    <source>
        <dbReference type="Proteomes" id="UP001500782"/>
    </source>
</evidence>
<name>A0ABN0WA78_9BACI</name>
<dbReference type="Proteomes" id="UP001500782">
    <property type="component" value="Unassembled WGS sequence"/>
</dbReference>
<dbReference type="InterPro" id="IPR037914">
    <property type="entry name" value="SpoVT-AbrB_sf"/>
</dbReference>
<gene>
    <name evidence="3" type="ORF">GCM10008967_21480</name>
</gene>
<evidence type="ECO:0000259" key="2">
    <source>
        <dbReference type="PROSITE" id="PS51740"/>
    </source>
</evidence>
<dbReference type="InterPro" id="IPR007159">
    <property type="entry name" value="SpoVT-AbrB_dom"/>
</dbReference>
<proteinExistence type="predicted"/>
<dbReference type="SUPFAM" id="SSF89447">
    <property type="entry name" value="AbrB/MazE/MraZ-like"/>
    <property type="match status" value="1"/>
</dbReference>
<accession>A0ABN0WA78</accession>
<dbReference type="SMART" id="SM00966">
    <property type="entry name" value="SpoVT_AbrB"/>
    <property type="match status" value="1"/>
</dbReference>
<dbReference type="EMBL" id="BAAADJ010000021">
    <property type="protein sequence ID" value="GAA0330683.1"/>
    <property type="molecule type" value="Genomic_DNA"/>
</dbReference>
<dbReference type="Pfam" id="PF04014">
    <property type="entry name" value="MazE_antitoxin"/>
    <property type="match status" value="1"/>
</dbReference>